<evidence type="ECO:0000313" key="2">
    <source>
        <dbReference type="EMBL" id="MFC4160389.1"/>
    </source>
</evidence>
<dbReference type="Proteomes" id="UP001595791">
    <property type="component" value="Unassembled WGS sequence"/>
</dbReference>
<reference evidence="3" key="1">
    <citation type="journal article" date="2019" name="Int. J. Syst. Evol. Microbiol.">
        <title>The Global Catalogue of Microorganisms (GCM) 10K type strain sequencing project: providing services to taxonomists for standard genome sequencing and annotation.</title>
        <authorList>
            <consortium name="The Broad Institute Genomics Platform"/>
            <consortium name="The Broad Institute Genome Sequencing Center for Infectious Disease"/>
            <person name="Wu L."/>
            <person name="Ma J."/>
        </authorList>
    </citation>
    <scope>NUCLEOTIDE SEQUENCE [LARGE SCALE GENOMIC DNA]</scope>
    <source>
        <strain evidence="3">LMG 29894</strain>
    </source>
</reference>
<gene>
    <name evidence="2" type="ORF">ACFOW7_13685</name>
</gene>
<feature type="region of interest" description="Disordered" evidence="1">
    <location>
        <begin position="24"/>
        <end position="44"/>
    </location>
</feature>
<sequence>MHRPLTEEEINLITKRLEATQPGPWRSFVEGRDHTSGSSFIMTGEGINRGEDIELTGATVADQDFIAAARQDIPRLLDEIKDLRRLLEKK</sequence>
<dbReference type="EMBL" id="JBHSBU010000001">
    <property type="protein sequence ID" value="MFC4160389.1"/>
    <property type="molecule type" value="Genomic_DNA"/>
</dbReference>
<dbReference type="RefSeq" id="WP_378165159.1">
    <property type="nucleotide sequence ID" value="NZ_JBHSBU010000001.1"/>
</dbReference>
<proteinExistence type="predicted"/>
<protein>
    <submittedName>
        <fullName evidence="2">Uncharacterized protein</fullName>
    </submittedName>
</protein>
<name>A0ABV8MRT0_9NEIS</name>
<comment type="caution">
    <text evidence="2">The sequence shown here is derived from an EMBL/GenBank/DDBJ whole genome shotgun (WGS) entry which is preliminary data.</text>
</comment>
<accession>A0ABV8MRT0</accession>
<evidence type="ECO:0000313" key="3">
    <source>
        <dbReference type="Proteomes" id="UP001595791"/>
    </source>
</evidence>
<organism evidence="2 3">
    <name type="scientific">Chitinimonas lacunae</name>
    <dbReference type="NCBI Taxonomy" id="1963018"/>
    <lineage>
        <taxon>Bacteria</taxon>
        <taxon>Pseudomonadati</taxon>
        <taxon>Pseudomonadota</taxon>
        <taxon>Betaproteobacteria</taxon>
        <taxon>Neisseriales</taxon>
        <taxon>Chitinibacteraceae</taxon>
        <taxon>Chitinimonas</taxon>
    </lineage>
</organism>
<evidence type="ECO:0000256" key="1">
    <source>
        <dbReference type="SAM" id="MobiDB-lite"/>
    </source>
</evidence>
<keyword evidence="3" id="KW-1185">Reference proteome</keyword>